<evidence type="ECO:0000256" key="4">
    <source>
        <dbReference type="ARBA" id="ARBA00022679"/>
    </source>
</evidence>
<accession>A0AAD7U666</accession>
<feature type="domain" description="Fucosyltransferase C-terminal" evidence="7">
    <location>
        <begin position="163"/>
        <end position="307"/>
    </location>
</feature>
<evidence type="ECO:0000313" key="9">
    <source>
        <dbReference type="Proteomes" id="UP001230188"/>
    </source>
</evidence>
<gene>
    <name evidence="8" type="ORF">CTAYLR_001389</name>
</gene>
<feature type="signal peptide" evidence="6">
    <location>
        <begin position="1"/>
        <end position="20"/>
    </location>
</feature>
<dbReference type="SUPFAM" id="SSF53756">
    <property type="entry name" value="UDP-Glycosyltransferase/glycogen phosphorylase"/>
    <property type="match status" value="1"/>
</dbReference>
<name>A0AAD7U666_9STRA</name>
<feature type="chain" id="PRO_5042107195" description="Fucosyltransferase" evidence="6">
    <location>
        <begin position="21"/>
        <end position="419"/>
    </location>
</feature>
<dbReference type="AlphaFoldDB" id="A0AAD7U666"/>
<evidence type="ECO:0000256" key="3">
    <source>
        <dbReference type="ARBA" id="ARBA00022676"/>
    </source>
</evidence>
<comment type="caution">
    <text evidence="8">The sequence shown here is derived from an EMBL/GenBank/DDBJ whole genome shotgun (WGS) entry which is preliminary data.</text>
</comment>
<comment type="similarity">
    <text evidence="2 5">Belongs to the glycosyltransferase 10 family.</text>
</comment>
<dbReference type="EMBL" id="JAQMWT010000671">
    <property type="protein sequence ID" value="KAJ8598555.1"/>
    <property type="molecule type" value="Genomic_DNA"/>
</dbReference>
<keyword evidence="9" id="KW-1185">Reference proteome</keyword>
<comment type="subcellular location">
    <subcellularLocation>
        <location evidence="5">Golgi apparatus</location>
        <location evidence="5">Golgi stack membrane</location>
        <topology evidence="5">Single-pass type II membrane protein</topology>
    </subcellularLocation>
</comment>
<keyword evidence="4 5" id="KW-0808">Transferase</keyword>
<evidence type="ECO:0000256" key="6">
    <source>
        <dbReference type="SAM" id="SignalP"/>
    </source>
</evidence>
<sequence>MARLWLLVGVVARAVTVVYWTDTNNTHKTGWTPHEERLGGLVVVDGADGSIRRVQSNSCRRECEFKGVQVPRSAEEAIAATHDADVLLVSAKLLRGKFPLSWIVPPRRDKLLFRALYWRETSWAAGAWETTQLEFDLLMGVFFTSSILNPSFFPLQLRKPKIDRKDRFAVFVSSHCGPQPRTQYLAELRRYVQVDEFGACRGGRRSNEIFASRYKFWLCFENSIANGYVSEKLLRNPLIVGAVPVYLGAPDVGELRLFGEDDWFIDASRFRNPRQLADYLEEVGSDETRWRSYFKWHDKISREQPFDTAPQPVRDAVQAARDNHDALVDADALAAVTKATFQRNRKTPLIKDRVAAMCRLCDLTYLDYLRATFPLTPHHVTPPFDAMRSLGLNTSDLDPAEPLPRQCFAPHHGLYNIEG</sequence>
<keyword evidence="5" id="KW-0812">Transmembrane</keyword>
<reference evidence="8" key="1">
    <citation type="submission" date="2023-01" db="EMBL/GenBank/DDBJ databases">
        <title>Metagenome sequencing of chrysophaentin producing Chrysophaeum taylorii.</title>
        <authorList>
            <person name="Davison J."/>
            <person name="Bewley C."/>
        </authorList>
    </citation>
    <scope>NUCLEOTIDE SEQUENCE</scope>
    <source>
        <strain evidence="8">NIES-1699</strain>
    </source>
</reference>
<protein>
    <recommendedName>
        <fullName evidence="5">Fucosyltransferase</fullName>
        <ecNumber evidence="5">2.4.1.-</ecNumber>
    </recommendedName>
</protein>
<dbReference type="Gene3D" id="3.40.50.11660">
    <property type="entry name" value="Glycosyl transferase family 10, C-terminal domain"/>
    <property type="match status" value="1"/>
</dbReference>
<dbReference type="InterPro" id="IPR055270">
    <property type="entry name" value="Glyco_tran_10_C"/>
</dbReference>
<keyword evidence="5" id="KW-0333">Golgi apparatus</keyword>
<dbReference type="GO" id="GO:0046920">
    <property type="term" value="F:alpha-(1-&gt;3)-fucosyltransferase activity"/>
    <property type="evidence" value="ECO:0007669"/>
    <property type="project" value="TreeGrafter"/>
</dbReference>
<evidence type="ECO:0000259" key="7">
    <source>
        <dbReference type="Pfam" id="PF00852"/>
    </source>
</evidence>
<dbReference type="PANTHER" id="PTHR11929:SF194">
    <property type="entry name" value="ALPHA-(1,3)-FUCOSYLTRANSFERASE 10"/>
    <property type="match status" value="1"/>
</dbReference>
<keyword evidence="3 5" id="KW-0328">Glycosyltransferase</keyword>
<dbReference type="EC" id="2.4.1.-" evidence="5"/>
<dbReference type="Pfam" id="PF00852">
    <property type="entry name" value="Glyco_transf_10"/>
    <property type="match status" value="1"/>
</dbReference>
<dbReference type="InterPro" id="IPR038577">
    <property type="entry name" value="GT10-like_C_sf"/>
</dbReference>
<keyword evidence="5" id="KW-0472">Membrane</keyword>
<evidence type="ECO:0000256" key="1">
    <source>
        <dbReference type="ARBA" id="ARBA00004922"/>
    </source>
</evidence>
<evidence type="ECO:0000256" key="5">
    <source>
        <dbReference type="RuleBase" id="RU003832"/>
    </source>
</evidence>
<keyword evidence="6" id="KW-0732">Signal</keyword>
<evidence type="ECO:0000313" key="8">
    <source>
        <dbReference type="EMBL" id="KAJ8598555.1"/>
    </source>
</evidence>
<dbReference type="Proteomes" id="UP001230188">
    <property type="component" value="Unassembled WGS sequence"/>
</dbReference>
<organism evidence="8 9">
    <name type="scientific">Chrysophaeum taylorii</name>
    <dbReference type="NCBI Taxonomy" id="2483200"/>
    <lineage>
        <taxon>Eukaryota</taxon>
        <taxon>Sar</taxon>
        <taxon>Stramenopiles</taxon>
        <taxon>Ochrophyta</taxon>
        <taxon>Pelagophyceae</taxon>
        <taxon>Pelagomonadales</taxon>
        <taxon>Pelagomonadaceae</taxon>
        <taxon>Chrysophaeum</taxon>
    </lineage>
</organism>
<dbReference type="PANTHER" id="PTHR11929">
    <property type="entry name" value="ALPHA- 1,3 -FUCOSYLTRANSFERASE"/>
    <property type="match status" value="1"/>
</dbReference>
<dbReference type="GO" id="GO:0032580">
    <property type="term" value="C:Golgi cisterna membrane"/>
    <property type="evidence" value="ECO:0007669"/>
    <property type="project" value="UniProtKB-SubCell"/>
</dbReference>
<comment type="pathway">
    <text evidence="1">Protein modification; protein glycosylation.</text>
</comment>
<proteinExistence type="inferred from homology"/>
<dbReference type="InterPro" id="IPR001503">
    <property type="entry name" value="Glyco_trans_10"/>
</dbReference>
<evidence type="ECO:0000256" key="2">
    <source>
        <dbReference type="ARBA" id="ARBA00008919"/>
    </source>
</evidence>